<feature type="transmembrane region" description="Helical" evidence="6">
    <location>
        <begin position="236"/>
        <end position="258"/>
    </location>
</feature>
<dbReference type="Proteomes" id="UP001174210">
    <property type="component" value="Unassembled WGS sequence"/>
</dbReference>
<gene>
    <name evidence="8" type="ORF">P5G59_05220</name>
</gene>
<feature type="transmembrane region" description="Helical" evidence="6">
    <location>
        <begin position="147"/>
        <end position="168"/>
    </location>
</feature>
<protein>
    <submittedName>
        <fullName evidence="8">EamA family transporter</fullName>
    </submittedName>
</protein>
<comment type="caution">
    <text evidence="8">The sequence shown here is derived from an EMBL/GenBank/DDBJ whole genome shotgun (WGS) entry which is preliminary data.</text>
</comment>
<comment type="similarity">
    <text evidence="2">Belongs to the EamA transporter family.</text>
</comment>
<evidence type="ECO:0000256" key="4">
    <source>
        <dbReference type="ARBA" id="ARBA00022989"/>
    </source>
</evidence>
<feature type="domain" description="EamA" evidence="7">
    <location>
        <begin position="148"/>
        <end position="278"/>
    </location>
</feature>
<dbReference type="PANTHER" id="PTHR32322">
    <property type="entry name" value="INNER MEMBRANE TRANSPORTER"/>
    <property type="match status" value="1"/>
</dbReference>
<dbReference type="EMBL" id="JAROCB010000001">
    <property type="protein sequence ID" value="MDN4596532.1"/>
    <property type="molecule type" value="Genomic_DNA"/>
</dbReference>
<dbReference type="InterPro" id="IPR050638">
    <property type="entry name" value="AA-Vitamin_Transporters"/>
</dbReference>
<reference evidence="8" key="1">
    <citation type="submission" date="2023-03" db="EMBL/GenBank/DDBJ databases">
        <title>MT1 and MT2 Draft Genomes of Novel Species.</title>
        <authorList>
            <person name="Venkateswaran K."/>
        </authorList>
    </citation>
    <scope>NUCLEOTIDE SEQUENCE</scope>
    <source>
        <strain evidence="8">F6_8S_P_1A</strain>
    </source>
</reference>
<evidence type="ECO:0000256" key="6">
    <source>
        <dbReference type="SAM" id="Phobius"/>
    </source>
</evidence>
<evidence type="ECO:0000256" key="5">
    <source>
        <dbReference type="ARBA" id="ARBA00023136"/>
    </source>
</evidence>
<organism evidence="8 9">
    <name type="scientific">Leifsonia virtsii</name>
    <dbReference type="NCBI Taxonomy" id="3035915"/>
    <lineage>
        <taxon>Bacteria</taxon>
        <taxon>Bacillati</taxon>
        <taxon>Actinomycetota</taxon>
        <taxon>Actinomycetes</taxon>
        <taxon>Micrococcales</taxon>
        <taxon>Microbacteriaceae</taxon>
        <taxon>Leifsonia</taxon>
    </lineage>
</organism>
<feature type="transmembrane region" description="Helical" evidence="6">
    <location>
        <begin position="39"/>
        <end position="57"/>
    </location>
</feature>
<dbReference type="PANTHER" id="PTHR32322:SF2">
    <property type="entry name" value="EAMA DOMAIN-CONTAINING PROTEIN"/>
    <property type="match status" value="1"/>
</dbReference>
<dbReference type="RefSeq" id="WP_301216667.1">
    <property type="nucleotide sequence ID" value="NZ_JAROCB010000001.1"/>
</dbReference>
<evidence type="ECO:0000256" key="2">
    <source>
        <dbReference type="ARBA" id="ARBA00007362"/>
    </source>
</evidence>
<keyword evidence="4 6" id="KW-1133">Transmembrane helix</keyword>
<feature type="transmembrane region" description="Helical" evidence="6">
    <location>
        <begin position="94"/>
        <end position="115"/>
    </location>
</feature>
<feature type="transmembrane region" description="Helical" evidence="6">
    <location>
        <begin position="175"/>
        <end position="195"/>
    </location>
</feature>
<evidence type="ECO:0000256" key="1">
    <source>
        <dbReference type="ARBA" id="ARBA00004141"/>
    </source>
</evidence>
<evidence type="ECO:0000256" key="3">
    <source>
        <dbReference type="ARBA" id="ARBA00022692"/>
    </source>
</evidence>
<feature type="transmembrane region" description="Helical" evidence="6">
    <location>
        <begin position="12"/>
        <end position="33"/>
    </location>
</feature>
<feature type="transmembrane region" description="Helical" evidence="6">
    <location>
        <begin position="122"/>
        <end position="141"/>
    </location>
</feature>
<keyword evidence="3 6" id="KW-0812">Transmembrane</keyword>
<feature type="transmembrane region" description="Helical" evidence="6">
    <location>
        <begin position="69"/>
        <end position="88"/>
    </location>
</feature>
<sequence>MEDNSSRGAWRWMLVTAIAPVAWGSTYVVTRAVLPAEPLWGAVIRALPAGVLLLVLSRKLPRGRWWWRSAVLGILNTGGFFALVYAVAQRLPSGIAATVMAASPLVMMAAARIVLGQRPRAVALAGGVAGIAGVALMLFGGDGPIDPIGVLLAVVALIASSTGFALATRWGGVDLVASTSWQLLAGGLLMLPFALLVEGAPPALDAAAVLGFAYVTVVATALAFVVWFAGLRHLPAGTVGLVGLLNPVTGVVLGAIVAGELLTLRQLLGLGIVLAGIAAGRLRPPAGQSPRDSRKLRVGAKKVDPVAAVEKSRIRS</sequence>
<proteinExistence type="inferred from homology"/>
<dbReference type="InterPro" id="IPR000620">
    <property type="entry name" value="EamA_dom"/>
</dbReference>
<feature type="transmembrane region" description="Helical" evidence="6">
    <location>
        <begin position="207"/>
        <end position="229"/>
    </location>
</feature>
<name>A0ABT8IUQ2_9MICO</name>
<dbReference type="Pfam" id="PF00892">
    <property type="entry name" value="EamA"/>
    <property type="match status" value="2"/>
</dbReference>
<evidence type="ECO:0000259" key="7">
    <source>
        <dbReference type="Pfam" id="PF00892"/>
    </source>
</evidence>
<feature type="domain" description="EamA" evidence="7">
    <location>
        <begin position="11"/>
        <end position="138"/>
    </location>
</feature>
<accession>A0ABT8IUQ2</accession>
<dbReference type="InterPro" id="IPR037185">
    <property type="entry name" value="EmrE-like"/>
</dbReference>
<comment type="subcellular location">
    <subcellularLocation>
        <location evidence="1">Membrane</location>
        <topology evidence="1">Multi-pass membrane protein</topology>
    </subcellularLocation>
</comment>
<keyword evidence="5 6" id="KW-0472">Membrane</keyword>
<dbReference type="SUPFAM" id="SSF103481">
    <property type="entry name" value="Multidrug resistance efflux transporter EmrE"/>
    <property type="match status" value="2"/>
</dbReference>
<keyword evidence="9" id="KW-1185">Reference proteome</keyword>
<evidence type="ECO:0000313" key="8">
    <source>
        <dbReference type="EMBL" id="MDN4596532.1"/>
    </source>
</evidence>
<evidence type="ECO:0000313" key="9">
    <source>
        <dbReference type="Proteomes" id="UP001174210"/>
    </source>
</evidence>